<proteinExistence type="inferred from homology"/>
<dbReference type="SMART" id="SM00220">
    <property type="entry name" value="S_TKc"/>
    <property type="match status" value="1"/>
</dbReference>
<evidence type="ECO:0000256" key="2">
    <source>
        <dbReference type="ARBA" id="ARBA00012513"/>
    </source>
</evidence>
<evidence type="ECO:0000256" key="4">
    <source>
        <dbReference type="ARBA" id="ARBA00022679"/>
    </source>
</evidence>
<comment type="catalytic activity">
    <reaction evidence="9">
        <text>L-seryl-[protein] + ATP = O-phospho-L-seryl-[protein] + ADP + H(+)</text>
        <dbReference type="Rhea" id="RHEA:17989"/>
        <dbReference type="Rhea" id="RHEA-COMP:9863"/>
        <dbReference type="Rhea" id="RHEA-COMP:11604"/>
        <dbReference type="ChEBI" id="CHEBI:15378"/>
        <dbReference type="ChEBI" id="CHEBI:29999"/>
        <dbReference type="ChEBI" id="CHEBI:30616"/>
        <dbReference type="ChEBI" id="CHEBI:83421"/>
        <dbReference type="ChEBI" id="CHEBI:456216"/>
        <dbReference type="EC" id="2.7.11.1"/>
    </reaction>
</comment>
<evidence type="ECO:0000256" key="5">
    <source>
        <dbReference type="ARBA" id="ARBA00022741"/>
    </source>
</evidence>
<dbReference type="EMBL" id="MDYQ01000026">
    <property type="protein sequence ID" value="PRP86836.1"/>
    <property type="molecule type" value="Genomic_DNA"/>
</dbReference>
<dbReference type="Proteomes" id="UP000241769">
    <property type="component" value="Unassembled WGS sequence"/>
</dbReference>
<evidence type="ECO:0000256" key="6">
    <source>
        <dbReference type="ARBA" id="ARBA00022777"/>
    </source>
</evidence>
<dbReference type="InterPro" id="IPR000719">
    <property type="entry name" value="Prot_kinase_dom"/>
</dbReference>
<evidence type="ECO:0000256" key="1">
    <source>
        <dbReference type="ARBA" id="ARBA00005354"/>
    </source>
</evidence>
<dbReference type="FunFam" id="3.30.200.20:FF:000315">
    <property type="entry name" value="Calcium-dependent protein kinase 3"/>
    <property type="match status" value="1"/>
</dbReference>
<dbReference type="GO" id="GO:0005524">
    <property type="term" value="F:ATP binding"/>
    <property type="evidence" value="ECO:0007669"/>
    <property type="project" value="UniProtKB-KW"/>
</dbReference>
<accession>A0A2P6NSA1</accession>
<dbReference type="InParanoid" id="A0A2P6NSA1"/>
<dbReference type="FunFam" id="1.10.510.10:FF:000571">
    <property type="entry name" value="Maternal embryonic leucine zipper kinase"/>
    <property type="match status" value="1"/>
</dbReference>
<evidence type="ECO:0000256" key="3">
    <source>
        <dbReference type="ARBA" id="ARBA00022527"/>
    </source>
</evidence>
<name>A0A2P6NSA1_9EUKA</name>
<gene>
    <name evidence="11" type="ORF">PROFUN_05053</name>
</gene>
<organism evidence="11 12">
    <name type="scientific">Planoprotostelium fungivorum</name>
    <dbReference type="NCBI Taxonomy" id="1890364"/>
    <lineage>
        <taxon>Eukaryota</taxon>
        <taxon>Amoebozoa</taxon>
        <taxon>Evosea</taxon>
        <taxon>Variosea</taxon>
        <taxon>Cavosteliida</taxon>
        <taxon>Cavosteliaceae</taxon>
        <taxon>Planoprotostelium</taxon>
    </lineage>
</organism>
<dbReference type="PROSITE" id="PS00108">
    <property type="entry name" value="PROTEIN_KINASE_ST"/>
    <property type="match status" value="1"/>
</dbReference>
<comment type="similarity">
    <text evidence="1">Belongs to the protein kinase superfamily. CAMK Ser/Thr protein kinase family. CaMK subfamily.</text>
</comment>
<dbReference type="Gene3D" id="1.10.510.10">
    <property type="entry name" value="Transferase(Phosphotransferase) domain 1"/>
    <property type="match status" value="1"/>
</dbReference>
<keyword evidence="12" id="KW-1185">Reference proteome</keyword>
<dbReference type="OrthoDB" id="25886at2759"/>
<comment type="catalytic activity">
    <reaction evidence="8">
        <text>L-threonyl-[protein] + ATP = O-phospho-L-threonyl-[protein] + ADP + H(+)</text>
        <dbReference type="Rhea" id="RHEA:46608"/>
        <dbReference type="Rhea" id="RHEA-COMP:11060"/>
        <dbReference type="Rhea" id="RHEA-COMP:11605"/>
        <dbReference type="ChEBI" id="CHEBI:15378"/>
        <dbReference type="ChEBI" id="CHEBI:30013"/>
        <dbReference type="ChEBI" id="CHEBI:30616"/>
        <dbReference type="ChEBI" id="CHEBI:61977"/>
        <dbReference type="ChEBI" id="CHEBI:456216"/>
        <dbReference type="EC" id="2.7.11.1"/>
    </reaction>
</comment>
<protein>
    <recommendedName>
        <fullName evidence="2">non-specific serine/threonine protein kinase</fullName>
        <ecNumber evidence="2">2.7.11.1</ecNumber>
    </recommendedName>
</protein>
<dbReference type="Pfam" id="PF00069">
    <property type="entry name" value="Pkinase"/>
    <property type="match status" value="1"/>
</dbReference>
<keyword evidence="3" id="KW-0723">Serine/threonine-protein kinase</keyword>
<dbReference type="AlphaFoldDB" id="A0A2P6NSA1"/>
<keyword evidence="4" id="KW-0808">Transferase</keyword>
<dbReference type="InterPro" id="IPR008271">
    <property type="entry name" value="Ser/Thr_kinase_AS"/>
</dbReference>
<dbReference type="EC" id="2.7.11.1" evidence="2"/>
<keyword evidence="5" id="KW-0547">Nucleotide-binding</keyword>
<keyword evidence="6 11" id="KW-0418">Kinase</keyword>
<feature type="domain" description="Protein kinase" evidence="10">
    <location>
        <begin position="17"/>
        <end position="244"/>
    </location>
</feature>
<evidence type="ECO:0000256" key="9">
    <source>
        <dbReference type="ARBA" id="ARBA00048679"/>
    </source>
</evidence>
<evidence type="ECO:0000313" key="11">
    <source>
        <dbReference type="EMBL" id="PRP86836.1"/>
    </source>
</evidence>
<dbReference type="STRING" id="1890364.A0A2P6NSA1"/>
<dbReference type="SUPFAM" id="SSF56112">
    <property type="entry name" value="Protein kinase-like (PK-like)"/>
    <property type="match status" value="1"/>
</dbReference>
<sequence>MSETPPVFKNTHPDEEYLIGRQLGSGAFCEVRQATRKSNQEKTAIKFVEKKHCKNIKVIENEIKVLGRIQHPHIARMLDVYETTENLFIVMELVEGGDLETELFNDGAFSEEKTFKIFWQLLQALEYIHSRQITHRDLKLDNILFCRSTHNVKLTECGTPSYAAPEIIQGNPYNQSIDIWSLGVVLHLIGYSMEEIHDNVIGGQVEFSSDVSLSDEAKDLVLKMLQQKSEDRITIADIRNHPWVLKQRQGKGGTDEMAVASASSEIDLRTAVIV</sequence>
<evidence type="ECO:0000313" key="12">
    <source>
        <dbReference type="Proteomes" id="UP000241769"/>
    </source>
</evidence>
<evidence type="ECO:0000256" key="8">
    <source>
        <dbReference type="ARBA" id="ARBA00047899"/>
    </source>
</evidence>
<evidence type="ECO:0000256" key="7">
    <source>
        <dbReference type="ARBA" id="ARBA00022840"/>
    </source>
</evidence>
<reference evidence="11 12" key="1">
    <citation type="journal article" date="2018" name="Genome Biol. Evol.">
        <title>Multiple Roots of Fruiting Body Formation in Amoebozoa.</title>
        <authorList>
            <person name="Hillmann F."/>
            <person name="Forbes G."/>
            <person name="Novohradska S."/>
            <person name="Ferling I."/>
            <person name="Riege K."/>
            <person name="Groth M."/>
            <person name="Westermann M."/>
            <person name="Marz M."/>
            <person name="Spaller T."/>
            <person name="Winckler T."/>
            <person name="Schaap P."/>
            <person name="Glockner G."/>
        </authorList>
    </citation>
    <scope>NUCLEOTIDE SEQUENCE [LARGE SCALE GENOMIC DNA]</scope>
    <source>
        <strain evidence="11 12">Jena</strain>
    </source>
</reference>
<keyword evidence="7" id="KW-0067">ATP-binding</keyword>
<dbReference type="InterPro" id="IPR011009">
    <property type="entry name" value="Kinase-like_dom_sf"/>
</dbReference>
<dbReference type="GO" id="GO:0004674">
    <property type="term" value="F:protein serine/threonine kinase activity"/>
    <property type="evidence" value="ECO:0007669"/>
    <property type="project" value="UniProtKB-KW"/>
</dbReference>
<dbReference type="PANTHER" id="PTHR24347">
    <property type="entry name" value="SERINE/THREONINE-PROTEIN KINASE"/>
    <property type="match status" value="1"/>
</dbReference>
<dbReference type="PROSITE" id="PS50011">
    <property type="entry name" value="PROTEIN_KINASE_DOM"/>
    <property type="match status" value="1"/>
</dbReference>
<comment type="caution">
    <text evidence="11">The sequence shown here is derived from an EMBL/GenBank/DDBJ whole genome shotgun (WGS) entry which is preliminary data.</text>
</comment>
<evidence type="ECO:0000259" key="10">
    <source>
        <dbReference type="PROSITE" id="PS50011"/>
    </source>
</evidence>